<sequence>MGTRTDPLSRAWRWFNVGIGGLAVLVGLGLVWNIWSSSGGFPPPAPCEPPAYHLQADHVRAGADVVVEAPDASCDPRYGHNAQVEVRLLDANQHQLTRVLAPMNDAGGFSARMTLPQSLAPGVYLVSATPYELGTCFDTNHRAGREDGRDEAIVPASCAEPVKLLTVSGPVSPASAGPTGPL</sequence>
<keyword evidence="1" id="KW-0812">Transmembrane</keyword>
<organism evidence="2 3">
    <name type="scientific">Arthrobacter horti</name>
    <dbReference type="NCBI Taxonomy" id="3068273"/>
    <lineage>
        <taxon>Bacteria</taxon>
        <taxon>Bacillati</taxon>
        <taxon>Actinomycetota</taxon>
        <taxon>Actinomycetes</taxon>
        <taxon>Micrococcales</taxon>
        <taxon>Micrococcaceae</taxon>
        <taxon>Arthrobacter</taxon>
    </lineage>
</organism>
<keyword evidence="1" id="KW-0472">Membrane</keyword>
<keyword evidence="3" id="KW-1185">Reference proteome</keyword>
<evidence type="ECO:0000256" key="1">
    <source>
        <dbReference type="SAM" id="Phobius"/>
    </source>
</evidence>
<evidence type="ECO:0000313" key="2">
    <source>
        <dbReference type="EMBL" id="MDP5228703.1"/>
    </source>
</evidence>
<reference evidence="2 3" key="1">
    <citation type="submission" date="2023-08" db="EMBL/GenBank/DDBJ databases">
        <title>Arthrobacter horti sp. nov., isolated from forest soil.</title>
        <authorList>
            <person name="Park M."/>
        </authorList>
    </citation>
    <scope>NUCLEOTIDE SEQUENCE [LARGE SCALE GENOMIC DNA]</scope>
    <source>
        <strain evidence="2 3">YJM1</strain>
    </source>
</reference>
<comment type="caution">
    <text evidence="2">The sequence shown here is derived from an EMBL/GenBank/DDBJ whole genome shotgun (WGS) entry which is preliminary data.</text>
</comment>
<dbReference type="EMBL" id="JAVALS010000022">
    <property type="protein sequence ID" value="MDP5228703.1"/>
    <property type="molecule type" value="Genomic_DNA"/>
</dbReference>
<dbReference type="RefSeq" id="WP_305997749.1">
    <property type="nucleotide sequence ID" value="NZ_JAVALS010000022.1"/>
</dbReference>
<gene>
    <name evidence="2" type="ORF">Q9R02_16220</name>
</gene>
<dbReference type="Proteomes" id="UP001232725">
    <property type="component" value="Unassembled WGS sequence"/>
</dbReference>
<keyword evidence="1" id="KW-1133">Transmembrane helix</keyword>
<feature type="transmembrane region" description="Helical" evidence="1">
    <location>
        <begin position="12"/>
        <end position="35"/>
    </location>
</feature>
<accession>A0ABT9ISZ7</accession>
<proteinExistence type="predicted"/>
<evidence type="ECO:0000313" key="3">
    <source>
        <dbReference type="Proteomes" id="UP001232725"/>
    </source>
</evidence>
<evidence type="ECO:0008006" key="4">
    <source>
        <dbReference type="Google" id="ProtNLM"/>
    </source>
</evidence>
<name>A0ABT9ISZ7_9MICC</name>
<protein>
    <recommendedName>
        <fullName evidence="4">Secreted protein</fullName>
    </recommendedName>
</protein>